<dbReference type="InterPro" id="IPR013154">
    <property type="entry name" value="ADH-like_N"/>
</dbReference>
<reference evidence="3 4" key="1">
    <citation type="submission" date="2020-01" db="EMBL/GenBank/DDBJ databases">
        <authorList>
            <consortium name="DOE Joint Genome Institute"/>
            <person name="Haridas S."/>
            <person name="Albert R."/>
            <person name="Binder M."/>
            <person name="Bloem J."/>
            <person name="Labutti K."/>
            <person name="Salamov A."/>
            <person name="Andreopoulos B."/>
            <person name="Baker S.E."/>
            <person name="Barry K."/>
            <person name="Bills G."/>
            <person name="Bluhm B.H."/>
            <person name="Cannon C."/>
            <person name="Castanera R."/>
            <person name="Culley D.E."/>
            <person name="Daum C."/>
            <person name="Ezra D."/>
            <person name="Gonzalez J.B."/>
            <person name="Henrissat B."/>
            <person name="Kuo A."/>
            <person name="Liang C."/>
            <person name="Lipzen A."/>
            <person name="Lutzoni F."/>
            <person name="Magnuson J."/>
            <person name="Mondo S."/>
            <person name="Nolan M."/>
            <person name="Ohm R."/>
            <person name="Pangilinan J."/>
            <person name="Park H.-J.H."/>
            <person name="Ramirez L."/>
            <person name="Alfaro M."/>
            <person name="Sun H."/>
            <person name="Tritt A."/>
            <person name="Yoshinaga Y."/>
            <person name="Zwiers L.-H.L."/>
            <person name="Turgeon B.G."/>
            <person name="Goodwin S.B."/>
            <person name="Spatafora J.W."/>
            <person name="Crous P.W."/>
            <person name="Grigoriev I.V."/>
        </authorList>
    </citation>
    <scope>NUCLEOTIDE SEQUENCE [LARGE SCALE GENOMIC DNA]</scope>
    <source>
        <strain evidence="3 4">CBS 611.86</strain>
    </source>
</reference>
<dbReference type="Proteomes" id="UP000481861">
    <property type="component" value="Unassembled WGS sequence"/>
</dbReference>
<evidence type="ECO:0000313" key="3">
    <source>
        <dbReference type="EMBL" id="KAF2876591.1"/>
    </source>
</evidence>
<organism evidence="3 4">
    <name type="scientific">Massariosphaeria phaeospora</name>
    <dbReference type="NCBI Taxonomy" id="100035"/>
    <lineage>
        <taxon>Eukaryota</taxon>
        <taxon>Fungi</taxon>
        <taxon>Dikarya</taxon>
        <taxon>Ascomycota</taxon>
        <taxon>Pezizomycotina</taxon>
        <taxon>Dothideomycetes</taxon>
        <taxon>Pleosporomycetidae</taxon>
        <taxon>Pleosporales</taxon>
        <taxon>Pleosporales incertae sedis</taxon>
        <taxon>Massariosphaeria</taxon>
    </lineage>
</organism>
<comment type="caution">
    <text evidence="3">The sequence shown here is derived from an EMBL/GenBank/DDBJ whole genome shotgun (WGS) entry which is preliminary data.</text>
</comment>
<evidence type="ECO:0000259" key="2">
    <source>
        <dbReference type="Pfam" id="PF08240"/>
    </source>
</evidence>
<gene>
    <name evidence="3" type="ORF">BDV95DRAFT_590678</name>
</gene>
<dbReference type="InterPro" id="IPR011032">
    <property type="entry name" value="GroES-like_sf"/>
</dbReference>
<dbReference type="AlphaFoldDB" id="A0A7C8IGH3"/>
<dbReference type="InterPro" id="IPR051397">
    <property type="entry name" value="Zn-ADH-like_protein"/>
</dbReference>
<feature type="compositionally biased region" description="Basic and acidic residues" evidence="1">
    <location>
        <begin position="242"/>
        <end position="263"/>
    </location>
</feature>
<keyword evidence="4" id="KW-1185">Reference proteome</keyword>
<dbReference type="PANTHER" id="PTHR43677">
    <property type="entry name" value="SHORT-CHAIN DEHYDROGENASE/REDUCTASE"/>
    <property type="match status" value="1"/>
</dbReference>
<dbReference type="OrthoDB" id="5407715at2759"/>
<dbReference type="SUPFAM" id="SSF50129">
    <property type="entry name" value="GroES-like"/>
    <property type="match status" value="1"/>
</dbReference>
<feature type="region of interest" description="Disordered" evidence="1">
    <location>
        <begin position="238"/>
        <end position="263"/>
    </location>
</feature>
<dbReference type="EMBL" id="JAADJZ010000003">
    <property type="protein sequence ID" value="KAF2876591.1"/>
    <property type="molecule type" value="Genomic_DNA"/>
</dbReference>
<dbReference type="GO" id="GO:0016491">
    <property type="term" value="F:oxidoreductase activity"/>
    <property type="evidence" value="ECO:0007669"/>
    <property type="project" value="TreeGrafter"/>
</dbReference>
<accession>A0A7C8IGH3</accession>
<protein>
    <submittedName>
        <fullName evidence="3">Chaperonin 10-like protein</fullName>
    </submittedName>
</protein>
<dbReference type="Pfam" id="PF08240">
    <property type="entry name" value="ADH_N"/>
    <property type="match status" value="1"/>
</dbReference>
<evidence type="ECO:0000313" key="4">
    <source>
        <dbReference type="Proteomes" id="UP000481861"/>
    </source>
</evidence>
<feature type="domain" description="Alcohol dehydrogenase-like N-terminal" evidence="2">
    <location>
        <begin position="36"/>
        <end position="150"/>
    </location>
</feature>
<evidence type="ECO:0000256" key="1">
    <source>
        <dbReference type="SAM" id="MobiDB-lite"/>
    </source>
</evidence>
<proteinExistence type="predicted"/>
<name>A0A7C8IGH3_9PLEO</name>
<dbReference type="PANTHER" id="PTHR43677:SF4">
    <property type="entry name" value="QUINONE OXIDOREDUCTASE-LIKE PROTEIN 2"/>
    <property type="match status" value="1"/>
</dbReference>
<sequence>MASPNPLPAAIKALVLETKGSPLVLKDVPTPEPTLGSVVVQVLASAVDKNVQLILSGVGPFTYPLPFVPGGRSVGRVAATGPDTTSLAVGQLVLVEPWLFARDNPEVWLMWGGGFEGASRAAKKLFADAWRDGAYTEYIRAPLENAWPLNEHRLCNELRYTIPDLVQLATDLVAFGGLQSIDLRAGERLAVVPATGIFSAATGRGGDSSALGARVVAVGRKEKVLQTLKDAHPNLVKTVTRTGERSRNRHDRTDPIRPDRRIH</sequence>
<dbReference type="Gene3D" id="3.40.50.720">
    <property type="entry name" value="NAD(P)-binding Rossmann-like Domain"/>
    <property type="match status" value="1"/>
</dbReference>
<dbReference type="GO" id="GO:0005739">
    <property type="term" value="C:mitochondrion"/>
    <property type="evidence" value="ECO:0007669"/>
    <property type="project" value="TreeGrafter"/>
</dbReference>
<dbReference type="Gene3D" id="3.90.180.10">
    <property type="entry name" value="Medium-chain alcohol dehydrogenases, catalytic domain"/>
    <property type="match status" value="1"/>
</dbReference>